<evidence type="ECO:0000256" key="2">
    <source>
        <dbReference type="ARBA" id="ARBA00008610"/>
    </source>
</evidence>
<keyword evidence="5" id="KW-0472">Membrane</keyword>
<name>A0A6J7AN23_9ZZZZ</name>
<dbReference type="Pfam" id="PF02608">
    <property type="entry name" value="Bmp"/>
    <property type="match status" value="1"/>
</dbReference>
<evidence type="ECO:0000256" key="3">
    <source>
        <dbReference type="ARBA" id="ARBA00022475"/>
    </source>
</evidence>
<keyword evidence="4" id="KW-0732">Signal</keyword>
<evidence type="ECO:0000259" key="8">
    <source>
        <dbReference type="Pfam" id="PF02608"/>
    </source>
</evidence>
<dbReference type="InterPro" id="IPR050957">
    <property type="entry name" value="BMP_lipoprotein"/>
</dbReference>
<evidence type="ECO:0000256" key="5">
    <source>
        <dbReference type="ARBA" id="ARBA00023136"/>
    </source>
</evidence>
<dbReference type="PANTHER" id="PTHR34296">
    <property type="entry name" value="TRANSCRIPTIONAL ACTIVATOR PROTEIN MED"/>
    <property type="match status" value="1"/>
</dbReference>
<feature type="domain" description="ABC transporter substrate-binding protein PnrA-like" evidence="8">
    <location>
        <begin position="71"/>
        <end position="354"/>
    </location>
</feature>
<dbReference type="AlphaFoldDB" id="A0A6J7AN23"/>
<proteinExistence type="inferred from homology"/>
<dbReference type="PANTHER" id="PTHR34296:SF2">
    <property type="entry name" value="ABC TRANSPORTER GUANOSINE-BINDING PROTEIN NUPN"/>
    <property type="match status" value="1"/>
</dbReference>
<dbReference type="PROSITE" id="PS51257">
    <property type="entry name" value="PROKAR_LIPOPROTEIN"/>
    <property type="match status" value="1"/>
</dbReference>
<comment type="similarity">
    <text evidence="2">Belongs to the BMP lipoprotein family.</text>
</comment>
<dbReference type="CDD" id="cd06354">
    <property type="entry name" value="PBP1_PrnA-like"/>
    <property type="match status" value="1"/>
</dbReference>
<dbReference type="EMBL" id="CAFABK010000071">
    <property type="protein sequence ID" value="CAB4833818.1"/>
    <property type="molecule type" value="Genomic_DNA"/>
</dbReference>
<keyword evidence="3" id="KW-1003">Cell membrane</keyword>
<dbReference type="SUPFAM" id="SSF53822">
    <property type="entry name" value="Periplasmic binding protein-like I"/>
    <property type="match status" value="1"/>
</dbReference>
<accession>A0A6J7AN23</accession>
<dbReference type="InterPro" id="IPR003760">
    <property type="entry name" value="PnrA-like"/>
</dbReference>
<dbReference type="Gene3D" id="3.40.50.2300">
    <property type="match status" value="2"/>
</dbReference>
<dbReference type="GO" id="GO:0005886">
    <property type="term" value="C:plasma membrane"/>
    <property type="evidence" value="ECO:0007669"/>
    <property type="project" value="UniProtKB-SubCell"/>
</dbReference>
<gene>
    <name evidence="9" type="ORF">UFOPK3204_01332</name>
</gene>
<keyword evidence="6" id="KW-0449">Lipoprotein</keyword>
<reference evidence="9" key="1">
    <citation type="submission" date="2020-05" db="EMBL/GenBank/DDBJ databases">
        <authorList>
            <person name="Chiriac C."/>
            <person name="Salcher M."/>
            <person name="Ghai R."/>
            <person name="Kavagutti S V."/>
        </authorList>
    </citation>
    <scope>NUCLEOTIDE SEQUENCE</scope>
</reference>
<protein>
    <submittedName>
        <fullName evidence="9">Unannotated protein</fullName>
    </submittedName>
</protein>
<evidence type="ECO:0000313" key="9">
    <source>
        <dbReference type="EMBL" id="CAB4833818.1"/>
    </source>
</evidence>
<evidence type="ECO:0000256" key="4">
    <source>
        <dbReference type="ARBA" id="ARBA00022729"/>
    </source>
</evidence>
<comment type="subcellular location">
    <subcellularLocation>
        <location evidence="1">Cell membrane</location>
        <topology evidence="1">Lipid-anchor</topology>
    </subcellularLocation>
</comment>
<sequence length="384" mass="39034">MKTNFKIVAAVLAVSALGLAGCSSSTSTETSAAPSAAAATVAPAEENAEPSTEAAAEGDASPAPAALQACEVTDVGGVDDKGFNQKAYKGVTDAANKLGVVAAVLESQAETDYVPNIQSFVDQGCGIIVTVGFLLGDATKEAANANPTIPFSIVDYAYAEGDITANNVLGQVFNTDEAAYLAGYLAAGMSKTGKIGTFGGINIPPVTIFMDGYYRGAMAYNAANGAKVKVLGWDPAKQKGLFTENFESLDDGRSFAQNLVDEGADIVMPVAGPVGLGSAALAKELGPDKLMIIGVDSDQFESDAANQSVYLTSVLKNMDVTTFNAISSVLDGTFAGGVTVGTLANGGVGLAPFHDMDASVPQALKDQIEALRAGISDGSVDVKK</sequence>
<evidence type="ECO:0000256" key="6">
    <source>
        <dbReference type="ARBA" id="ARBA00023288"/>
    </source>
</evidence>
<dbReference type="InterPro" id="IPR028082">
    <property type="entry name" value="Peripla_BP_I"/>
</dbReference>
<feature type="region of interest" description="Disordered" evidence="7">
    <location>
        <begin position="34"/>
        <end position="60"/>
    </location>
</feature>
<evidence type="ECO:0000256" key="7">
    <source>
        <dbReference type="SAM" id="MobiDB-lite"/>
    </source>
</evidence>
<organism evidence="9">
    <name type="scientific">freshwater metagenome</name>
    <dbReference type="NCBI Taxonomy" id="449393"/>
    <lineage>
        <taxon>unclassified sequences</taxon>
        <taxon>metagenomes</taxon>
        <taxon>ecological metagenomes</taxon>
    </lineage>
</organism>
<evidence type="ECO:0000256" key="1">
    <source>
        <dbReference type="ARBA" id="ARBA00004193"/>
    </source>
</evidence>